<dbReference type="PANTHER" id="PTHR33509:SF34">
    <property type="entry name" value="LATE EMBRYOGENIS ABUNDANT PROTEIN 41"/>
    <property type="match status" value="1"/>
</dbReference>
<organism evidence="3 4">
    <name type="scientific">Eucalyptus globulus</name>
    <name type="common">Tasmanian blue gum</name>
    <dbReference type="NCBI Taxonomy" id="34317"/>
    <lineage>
        <taxon>Eukaryota</taxon>
        <taxon>Viridiplantae</taxon>
        <taxon>Streptophyta</taxon>
        <taxon>Embryophyta</taxon>
        <taxon>Tracheophyta</taxon>
        <taxon>Spermatophyta</taxon>
        <taxon>Magnoliopsida</taxon>
        <taxon>eudicotyledons</taxon>
        <taxon>Gunneridae</taxon>
        <taxon>Pentapetalae</taxon>
        <taxon>rosids</taxon>
        <taxon>malvids</taxon>
        <taxon>Myrtales</taxon>
        <taxon>Myrtaceae</taxon>
        <taxon>Myrtoideae</taxon>
        <taxon>Eucalypteae</taxon>
        <taxon>Eucalyptus</taxon>
    </lineage>
</organism>
<keyword evidence="4" id="KW-1185">Reference proteome</keyword>
<evidence type="ECO:0000256" key="1">
    <source>
        <dbReference type="ARBA" id="ARBA00007086"/>
    </source>
</evidence>
<keyword evidence="2" id="KW-0732">Signal</keyword>
<evidence type="ECO:0000256" key="2">
    <source>
        <dbReference type="SAM" id="SignalP"/>
    </source>
</evidence>
<dbReference type="Pfam" id="PF03242">
    <property type="entry name" value="LEA_3a"/>
    <property type="match status" value="1"/>
</dbReference>
<comment type="similarity">
    <text evidence="1">Belongs to the LEA type 3 family.</text>
</comment>
<dbReference type="EMBL" id="JBJKBG010000002">
    <property type="protein sequence ID" value="KAL3749425.1"/>
    <property type="molecule type" value="Genomic_DNA"/>
</dbReference>
<evidence type="ECO:0000313" key="4">
    <source>
        <dbReference type="Proteomes" id="UP001634007"/>
    </source>
</evidence>
<accession>A0ABD3LCA2</accession>
<sequence length="106" mass="10958">MARFLTSFSKLVPAAIAVRLSLAVARRGFAASAPGAASAGFGRGGSRAGLVGKVEEMAAMKEQPGGASSAWAPDPVTGYYRPANRAAEIDAAELRAMLLNHKVRTQ</sequence>
<dbReference type="AlphaFoldDB" id="A0ABD3LCA2"/>
<gene>
    <name evidence="3" type="ORF">ACJRO7_010523</name>
</gene>
<evidence type="ECO:0000313" key="3">
    <source>
        <dbReference type="EMBL" id="KAL3749425.1"/>
    </source>
</evidence>
<comment type="caution">
    <text evidence="3">The sequence shown here is derived from an EMBL/GenBank/DDBJ whole genome shotgun (WGS) entry which is preliminary data.</text>
</comment>
<protein>
    <recommendedName>
        <fullName evidence="5">Late embryogenesis abundant protein Lea5</fullName>
    </recommendedName>
</protein>
<reference evidence="3 4" key="1">
    <citation type="submission" date="2024-11" db="EMBL/GenBank/DDBJ databases">
        <title>Chromosome-level genome assembly of Eucalyptus globulus Labill. provides insights into its genome evolution.</title>
        <authorList>
            <person name="Li X."/>
        </authorList>
    </citation>
    <scope>NUCLEOTIDE SEQUENCE [LARGE SCALE GENOMIC DNA]</scope>
    <source>
        <strain evidence="3">CL2024</strain>
        <tissue evidence="3">Fresh tender leaves</tissue>
    </source>
</reference>
<dbReference type="InterPro" id="IPR004926">
    <property type="entry name" value="LEA_3a"/>
</dbReference>
<dbReference type="PANTHER" id="PTHR33509">
    <property type="entry name" value="LATE EMBRYOGENIS ABUNDANT PROTEIN 2-RELATED"/>
    <property type="match status" value="1"/>
</dbReference>
<proteinExistence type="inferred from homology"/>
<name>A0ABD3LCA2_EUCGL</name>
<feature type="chain" id="PRO_5044748209" description="Late embryogenesis abundant protein Lea5" evidence="2">
    <location>
        <begin position="18"/>
        <end position="106"/>
    </location>
</feature>
<feature type="signal peptide" evidence="2">
    <location>
        <begin position="1"/>
        <end position="17"/>
    </location>
</feature>
<dbReference type="Proteomes" id="UP001634007">
    <property type="component" value="Unassembled WGS sequence"/>
</dbReference>
<evidence type="ECO:0008006" key="5">
    <source>
        <dbReference type="Google" id="ProtNLM"/>
    </source>
</evidence>